<dbReference type="GO" id="GO:0000028">
    <property type="term" value="P:ribosomal small subunit assembly"/>
    <property type="evidence" value="ECO:0007669"/>
    <property type="project" value="TreeGrafter"/>
</dbReference>
<gene>
    <name evidence="2" type="ORF">SAMN05216410_2065</name>
</gene>
<dbReference type="SUPFAM" id="SSF52540">
    <property type="entry name" value="P-loop containing nucleoside triphosphate hydrolases"/>
    <property type="match status" value="1"/>
</dbReference>
<evidence type="ECO:0000259" key="1">
    <source>
        <dbReference type="Pfam" id="PF01926"/>
    </source>
</evidence>
<dbReference type="InterPro" id="IPR006073">
    <property type="entry name" value="GTP-bd"/>
</dbReference>
<proteinExistence type="predicted"/>
<dbReference type="PANTHER" id="PTHR42698:SF1">
    <property type="entry name" value="GTPASE ERA, MITOCHONDRIAL"/>
    <property type="match status" value="1"/>
</dbReference>
<organism evidence="2 3">
    <name type="scientific">Sanguibacter gelidistatuariae</name>
    <dbReference type="NCBI Taxonomy" id="1814289"/>
    <lineage>
        <taxon>Bacteria</taxon>
        <taxon>Bacillati</taxon>
        <taxon>Actinomycetota</taxon>
        <taxon>Actinomycetes</taxon>
        <taxon>Micrococcales</taxon>
        <taxon>Sanguibacteraceae</taxon>
        <taxon>Sanguibacter</taxon>
    </lineage>
</organism>
<accession>A0A1G6N5V6</accession>
<sequence>MFDVVTDLRREVAALDFPLEIDGVDDARAQQSRLVSQLDDHLLPRLKELSTPAVVVIAGSTGAGKSTLLNSLLREEISEASVIRPTTREPVVVFNPADAEIVAGTPLVQTVRSVTNANVPRGIALLDAPDLDSVLEENRETAARLLEGADLWLFVTTAARYGDALPWKALEGAMQRGATVAMVLNRAPHASLKTVRGDLLNRLREHHMDNTPLFVVPDAGPHEGLLPATEVAAIERWLRTLGGADRARTVILRTLRGALAALPPWIEQLSEHVENQFRAGEQIHEVAEAALPPVAKDVRQAIESGKLAQGAVESQWSQLLRPARLDKAISRAGLARGSARRGRSRGASLLELVEAVRRAATATLTAAADDADAALRGALEQAPGGASLLTGIDEASARASREGSARAAVDFWIAQTTDRVGAIEATESKQNAAAVRAFGRDGLTALVLASAVGLAPAEELLGRLLGNAGRDLSPEVTSELADSAATLVDREILPTRRALLVPALADDAAVGLRVRLAELAQLT</sequence>
<dbReference type="Pfam" id="PF01926">
    <property type="entry name" value="MMR_HSR1"/>
    <property type="match status" value="1"/>
</dbReference>
<dbReference type="CDD" id="cd00882">
    <property type="entry name" value="Ras_like_GTPase"/>
    <property type="match status" value="1"/>
</dbReference>
<dbReference type="GO" id="GO:0005525">
    <property type="term" value="F:GTP binding"/>
    <property type="evidence" value="ECO:0007669"/>
    <property type="project" value="InterPro"/>
</dbReference>
<protein>
    <submittedName>
        <fullName evidence="2">50S ribosome-binding GTPase</fullName>
    </submittedName>
</protein>
<name>A0A1G6N5V6_9MICO</name>
<dbReference type="GO" id="GO:0043024">
    <property type="term" value="F:ribosomal small subunit binding"/>
    <property type="evidence" value="ECO:0007669"/>
    <property type="project" value="TreeGrafter"/>
</dbReference>
<dbReference type="AlphaFoldDB" id="A0A1G6N5V6"/>
<evidence type="ECO:0000313" key="3">
    <source>
        <dbReference type="Proteomes" id="UP000199039"/>
    </source>
</evidence>
<dbReference type="GO" id="GO:0005829">
    <property type="term" value="C:cytosol"/>
    <property type="evidence" value="ECO:0007669"/>
    <property type="project" value="TreeGrafter"/>
</dbReference>
<dbReference type="Gene3D" id="3.40.50.300">
    <property type="entry name" value="P-loop containing nucleotide triphosphate hydrolases"/>
    <property type="match status" value="1"/>
</dbReference>
<dbReference type="STRING" id="1814289.SAMN05216410_2065"/>
<evidence type="ECO:0000313" key="2">
    <source>
        <dbReference type="EMBL" id="SDC63232.1"/>
    </source>
</evidence>
<dbReference type="GO" id="GO:0019843">
    <property type="term" value="F:rRNA binding"/>
    <property type="evidence" value="ECO:0007669"/>
    <property type="project" value="TreeGrafter"/>
</dbReference>
<dbReference type="Proteomes" id="UP000199039">
    <property type="component" value="Unassembled WGS sequence"/>
</dbReference>
<keyword evidence="3" id="KW-1185">Reference proteome</keyword>
<dbReference type="EMBL" id="FMYH01000003">
    <property type="protein sequence ID" value="SDC63232.1"/>
    <property type="molecule type" value="Genomic_DNA"/>
</dbReference>
<feature type="domain" description="G" evidence="1">
    <location>
        <begin position="55"/>
        <end position="158"/>
    </location>
</feature>
<reference evidence="2" key="1">
    <citation type="submission" date="2016-09" db="EMBL/GenBank/DDBJ databases">
        <authorList>
            <person name="Capua I."/>
            <person name="De Benedictis P."/>
            <person name="Joannis T."/>
            <person name="Lombin L.H."/>
            <person name="Cattoli G."/>
        </authorList>
    </citation>
    <scope>NUCLEOTIDE SEQUENCE [LARGE SCALE GENOMIC DNA]</scope>
    <source>
        <strain evidence="2">ISLP-3</strain>
    </source>
</reference>
<dbReference type="PANTHER" id="PTHR42698">
    <property type="entry name" value="GTPASE ERA"/>
    <property type="match status" value="1"/>
</dbReference>
<dbReference type="InterPro" id="IPR027417">
    <property type="entry name" value="P-loop_NTPase"/>
</dbReference>
<dbReference type="InterPro" id="IPR005662">
    <property type="entry name" value="GTPase_Era-like"/>
</dbReference>